<sequence length="568" mass="62959">MLWLLFGVTLVLGESVVEENSKIVVIKQGPVRGYRVSGTNVFAYHNIPYATAPTGPNKFKAPLPPPEWTEIYDAIDKQVTCPQIWETVNPKEDCLIASVFAPENGTGLPVMVYVHGGGFQIGSGNYETKFGINSISELIVVNFNYRLGVHGFLCLGTEEAPGNAGMKDQLALLRWVQDNIAAFGGNADDVTIVGCSAGGWSVDLLRLVSVTDGLFKNVISESGANPGAFGIQHNPIENAKYYAKALGFNKVDDLSALSNFYTTASIETLISRPDLAQIRPDSSIIFAPCVEKDIGIEMFLDDAPVNILKSGSNKAHPVLYGLANLEGVMVLGNLQDWSIRMNENFSEFLPADLAFQNVEEKMAVAKRVKEFYFKDKPISQDTIRAYVDYFSDTLFVYSILRSVKLSAESGNNSTIYLYEYSFPNINLSVFPGMTGALHCEQMQATFDRNETSMTEEQLIIRAKMRRMYSDFITTGNPVSDESLLPPWSPTNANRSPYMAMGVNISVQGPLYEERANLWDDIYGKYYRAPIPPGNSAKILSINKVLWIMYIIVFIPNLSVLLRKVTKTY</sequence>
<evidence type="ECO:0000256" key="4">
    <source>
        <dbReference type="ARBA" id="ARBA00023157"/>
    </source>
</evidence>
<gene>
    <name evidence="9" type="ORF">DIATSA_LOCUS1069</name>
</gene>
<evidence type="ECO:0000256" key="3">
    <source>
        <dbReference type="ARBA" id="ARBA00022801"/>
    </source>
</evidence>
<keyword evidence="10" id="KW-1185">Reference proteome</keyword>
<keyword evidence="3 6" id="KW-0378">Hydrolase</keyword>
<keyword evidence="4" id="KW-1015">Disulfide bond</keyword>
<keyword evidence="2" id="KW-0719">Serine esterase</keyword>
<organism evidence="9 10">
    <name type="scientific">Diatraea saccharalis</name>
    <name type="common">sugarcane borer</name>
    <dbReference type="NCBI Taxonomy" id="40085"/>
    <lineage>
        <taxon>Eukaryota</taxon>
        <taxon>Metazoa</taxon>
        <taxon>Ecdysozoa</taxon>
        <taxon>Arthropoda</taxon>
        <taxon>Hexapoda</taxon>
        <taxon>Insecta</taxon>
        <taxon>Pterygota</taxon>
        <taxon>Neoptera</taxon>
        <taxon>Endopterygota</taxon>
        <taxon>Lepidoptera</taxon>
        <taxon>Glossata</taxon>
        <taxon>Ditrysia</taxon>
        <taxon>Pyraloidea</taxon>
        <taxon>Crambidae</taxon>
        <taxon>Crambinae</taxon>
        <taxon>Diatraea</taxon>
    </lineage>
</organism>
<name>A0A9N9N2M1_9NEOP</name>
<dbReference type="InterPro" id="IPR002018">
    <property type="entry name" value="CarbesteraseB"/>
</dbReference>
<dbReference type="Gene3D" id="3.40.50.1820">
    <property type="entry name" value="alpha/beta hydrolase"/>
    <property type="match status" value="1"/>
</dbReference>
<dbReference type="Proteomes" id="UP001153714">
    <property type="component" value="Chromosome 10"/>
</dbReference>
<dbReference type="AlphaFoldDB" id="A0A9N9N2M1"/>
<reference evidence="9" key="1">
    <citation type="submission" date="2021-12" db="EMBL/GenBank/DDBJ databases">
        <authorList>
            <person name="King R."/>
        </authorList>
    </citation>
    <scope>NUCLEOTIDE SEQUENCE</scope>
</reference>
<evidence type="ECO:0000256" key="2">
    <source>
        <dbReference type="ARBA" id="ARBA00022487"/>
    </source>
</evidence>
<dbReference type="GO" id="GO:0052689">
    <property type="term" value="F:carboxylic ester hydrolase activity"/>
    <property type="evidence" value="ECO:0007669"/>
    <property type="project" value="UniProtKB-KW"/>
</dbReference>
<evidence type="ECO:0000256" key="7">
    <source>
        <dbReference type="SAM" id="Phobius"/>
    </source>
</evidence>
<reference evidence="9" key="2">
    <citation type="submission" date="2022-10" db="EMBL/GenBank/DDBJ databases">
        <authorList>
            <consortium name="ENA_rothamsted_submissions"/>
            <consortium name="culmorum"/>
            <person name="King R."/>
        </authorList>
    </citation>
    <scope>NUCLEOTIDE SEQUENCE</scope>
</reference>
<dbReference type="InterPro" id="IPR050309">
    <property type="entry name" value="Type-B_Carboxylest/Lipase"/>
</dbReference>
<evidence type="ECO:0000313" key="10">
    <source>
        <dbReference type="Proteomes" id="UP001153714"/>
    </source>
</evidence>
<dbReference type="EMBL" id="OU893341">
    <property type="protein sequence ID" value="CAG9782835.1"/>
    <property type="molecule type" value="Genomic_DNA"/>
</dbReference>
<evidence type="ECO:0000256" key="6">
    <source>
        <dbReference type="RuleBase" id="RU361235"/>
    </source>
</evidence>
<keyword evidence="7" id="KW-0812">Transmembrane</keyword>
<comment type="similarity">
    <text evidence="1 6">Belongs to the type-B carboxylesterase/lipase family.</text>
</comment>
<feature type="transmembrane region" description="Helical" evidence="7">
    <location>
        <begin position="544"/>
        <end position="561"/>
    </location>
</feature>
<keyword evidence="7" id="KW-1133">Transmembrane helix</keyword>
<dbReference type="InterPro" id="IPR019826">
    <property type="entry name" value="Carboxylesterase_B_AS"/>
</dbReference>
<dbReference type="OrthoDB" id="3200163at2759"/>
<dbReference type="PANTHER" id="PTHR11559">
    <property type="entry name" value="CARBOXYLESTERASE"/>
    <property type="match status" value="1"/>
</dbReference>
<accession>A0A9N9N2M1</accession>
<dbReference type="InterPro" id="IPR029058">
    <property type="entry name" value="AB_hydrolase_fold"/>
</dbReference>
<keyword evidence="5" id="KW-0325">Glycoprotein</keyword>
<dbReference type="SUPFAM" id="SSF53474">
    <property type="entry name" value="alpha/beta-Hydrolases"/>
    <property type="match status" value="1"/>
</dbReference>
<keyword evidence="7" id="KW-0472">Membrane</keyword>
<dbReference type="EC" id="3.1.1.-" evidence="6"/>
<protein>
    <recommendedName>
        <fullName evidence="6">Carboxylic ester hydrolase</fullName>
        <ecNumber evidence="6">3.1.1.-</ecNumber>
    </recommendedName>
</protein>
<feature type="domain" description="Carboxylesterase type B" evidence="8">
    <location>
        <begin position="21"/>
        <end position="518"/>
    </location>
</feature>
<proteinExistence type="inferred from homology"/>
<evidence type="ECO:0000256" key="1">
    <source>
        <dbReference type="ARBA" id="ARBA00005964"/>
    </source>
</evidence>
<dbReference type="PROSITE" id="PS00122">
    <property type="entry name" value="CARBOXYLESTERASE_B_1"/>
    <property type="match status" value="1"/>
</dbReference>
<dbReference type="Pfam" id="PF00135">
    <property type="entry name" value="COesterase"/>
    <property type="match status" value="1"/>
</dbReference>
<evidence type="ECO:0000259" key="8">
    <source>
        <dbReference type="Pfam" id="PF00135"/>
    </source>
</evidence>
<evidence type="ECO:0000256" key="5">
    <source>
        <dbReference type="ARBA" id="ARBA00023180"/>
    </source>
</evidence>
<evidence type="ECO:0000313" key="9">
    <source>
        <dbReference type="EMBL" id="CAG9782835.1"/>
    </source>
</evidence>